<dbReference type="AlphaFoldDB" id="A0A6S6S0L3"/>
<dbReference type="PANTHER" id="PTHR30163:SF9">
    <property type="entry name" value="MEMBRANE-BOUND LYTIC MUREIN TRANSGLYCOSYLASE B"/>
    <property type="match status" value="1"/>
</dbReference>
<sequence length="354" mass="41058">MILLTMNYIKLISLALLTTFMLQATEPKEPLPPVPYDFLAKKNVKKFINMMVTKNNFKRNYMEEVLGNAMLDQETLDRYVGKYKPGSTNGTWERYKKNVLNEESMALAMNFKRDYYTTLKRAEDEYNIDMDYIVGFLGVESKYGTFTGDFRVLDSLATLGFHKNRMHKWFNAELKNLFLLMREENRDIYSQYGSFAGAMGAVQQMPSIQRRFAVDYNGDGVKDPWDLEDSIGIIAKFMHKKGWQKGAVVAAATNFAGTRFKKLKTSHKKKYSISYLNKLGIKATEPFYESKAYLLKNRNDTHDDIWFGGKNFRVLTKYNNSTSYGMAIHLIAEHVKDYVPETHHELILLSEQKQ</sequence>
<dbReference type="SUPFAM" id="SSF53955">
    <property type="entry name" value="Lysozyme-like"/>
    <property type="match status" value="1"/>
</dbReference>
<feature type="domain" description="Transglycosylase SLT" evidence="2">
    <location>
        <begin position="41"/>
        <end position="333"/>
    </location>
</feature>
<protein>
    <submittedName>
        <fullName evidence="3">Membrane-bound lytic murein transglycosylase B (EC)</fullName>
        <ecNumber evidence="3">3.2.1.-</ecNumber>
    </submittedName>
</protein>
<name>A0A6S6S0L3_9BACT</name>
<gene>
    <name evidence="3" type="ORF">HELGO_WM28863</name>
</gene>
<proteinExistence type="predicted"/>
<dbReference type="EMBL" id="CACVAU010000005">
    <property type="protein sequence ID" value="CAA6801911.1"/>
    <property type="molecule type" value="Genomic_DNA"/>
</dbReference>
<dbReference type="Pfam" id="PF13406">
    <property type="entry name" value="SLT_2"/>
    <property type="match status" value="1"/>
</dbReference>
<keyword evidence="3" id="KW-0378">Hydrolase</keyword>
<feature type="signal peptide" evidence="1">
    <location>
        <begin position="1"/>
        <end position="24"/>
    </location>
</feature>
<accession>A0A6S6S0L3</accession>
<keyword evidence="1" id="KW-0732">Signal</keyword>
<evidence type="ECO:0000259" key="2">
    <source>
        <dbReference type="Pfam" id="PF13406"/>
    </source>
</evidence>
<keyword evidence="3" id="KW-0326">Glycosidase</keyword>
<evidence type="ECO:0000256" key="1">
    <source>
        <dbReference type="SAM" id="SignalP"/>
    </source>
</evidence>
<dbReference type="InterPro" id="IPR031304">
    <property type="entry name" value="SLT_2"/>
</dbReference>
<dbReference type="GO" id="GO:0016798">
    <property type="term" value="F:hydrolase activity, acting on glycosyl bonds"/>
    <property type="evidence" value="ECO:0007669"/>
    <property type="project" value="UniProtKB-KW"/>
</dbReference>
<dbReference type="GO" id="GO:0009253">
    <property type="term" value="P:peptidoglycan catabolic process"/>
    <property type="evidence" value="ECO:0007669"/>
    <property type="project" value="TreeGrafter"/>
</dbReference>
<dbReference type="InterPro" id="IPR043426">
    <property type="entry name" value="MltB-like"/>
</dbReference>
<dbReference type="EC" id="3.2.1.-" evidence="3"/>
<dbReference type="Gene3D" id="1.10.8.350">
    <property type="entry name" value="Bacterial muramidase"/>
    <property type="match status" value="1"/>
</dbReference>
<dbReference type="PANTHER" id="PTHR30163">
    <property type="entry name" value="MEMBRANE-BOUND LYTIC MUREIN TRANSGLYCOSYLASE B"/>
    <property type="match status" value="1"/>
</dbReference>
<organism evidence="3">
    <name type="scientific">uncultured Sulfurovum sp</name>
    <dbReference type="NCBI Taxonomy" id="269237"/>
    <lineage>
        <taxon>Bacteria</taxon>
        <taxon>Pseudomonadati</taxon>
        <taxon>Campylobacterota</taxon>
        <taxon>Epsilonproteobacteria</taxon>
        <taxon>Campylobacterales</taxon>
        <taxon>Sulfurovaceae</taxon>
        <taxon>Sulfurovum</taxon>
        <taxon>environmental samples</taxon>
    </lineage>
</organism>
<dbReference type="InterPro" id="IPR023346">
    <property type="entry name" value="Lysozyme-like_dom_sf"/>
</dbReference>
<dbReference type="Gene3D" id="1.10.530.10">
    <property type="match status" value="1"/>
</dbReference>
<evidence type="ECO:0000313" key="3">
    <source>
        <dbReference type="EMBL" id="CAA6801911.1"/>
    </source>
</evidence>
<feature type="chain" id="PRO_5027596655" evidence="1">
    <location>
        <begin position="25"/>
        <end position="354"/>
    </location>
</feature>
<dbReference type="GO" id="GO:0008933">
    <property type="term" value="F:peptidoglycan lytic transglycosylase activity"/>
    <property type="evidence" value="ECO:0007669"/>
    <property type="project" value="TreeGrafter"/>
</dbReference>
<reference evidence="3" key="1">
    <citation type="submission" date="2020-01" db="EMBL/GenBank/DDBJ databases">
        <authorList>
            <person name="Meier V. D."/>
            <person name="Meier V D."/>
        </authorList>
    </citation>
    <scope>NUCLEOTIDE SEQUENCE</scope>
    <source>
        <strain evidence="3">HLG_WM_MAG_05</strain>
    </source>
</reference>